<name>C5FBR5_ARTOC</name>
<evidence type="ECO:0000313" key="3">
    <source>
        <dbReference type="Proteomes" id="UP000002035"/>
    </source>
</evidence>
<proteinExistence type="predicted"/>
<feature type="compositionally biased region" description="Low complexity" evidence="1">
    <location>
        <begin position="26"/>
        <end position="44"/>
    </location>
</feature>
<dbReference type="VEuPathDB" id="FungiDB:MCYG_00137"/>
<dbReference type="RefSeq" id="XP_002850033.1">
    <property type="nucleotide sequence ID" value="XM_002849987.1"/>
</dbReference>
<organism evidence="2 3">
    <name type="scientific">Arthroderma otae (strain ATCC MYA-4605 / CBS 113480)</name>
    <name type="common">Microsporum canis</name>
    <dbReference type="NCBI Taxonomy" id="554155"/>
    <lineage>
        <taxon>Eukaryota</taxon>
        <taxon>Fungi</taxon>
        <taxon>Dikarya</taxon>
        <taxon>Ascomycota</taxon>
        <taxon>Pezizomycotina</taxon>
        <taxon>Eurotiomycetes</taxon>
        <taxon>Eurotiomycetidae</taxon>
        <taxon>Onygenales</taxon>
        <taxon>Arthrodermataceae</taxon>
        <taxon>Microsporum</taxon>
    </lineage>
</organism>
<evidence type="ECO:0000256" key="1">
    <source>
        <dbReference type="SAM" id="MobiDB-lite"/>
    </source>
</evidence>
<dbReference type="Proteomes" id="UP000002035">
    <property type="component" value="Unassembled WGS sequence"/>
</dbReference>
<protein>
    <submittedName>
        <fullName evidence="2">Uncharacterized protein</fullName>
    </submittedName>
</protein>
<dbReference type="eggNOG" id="ENOG502SXB2">
    <property type="taxonomic scope" value="Eukaryota"/>
</dbReference>
<dbReference type="HOGENOM" id="CLU_2014710_0_0_1"/>
<keyword evidence="3" id="KW-1185">Reference proteome</keyword>
<feature type="region of interest" description="Disordered" evidence="1">
    <location>
        <begin position="1"/>
        <end position="78"/>
    </location>
</feature>
<gene>
    <name evidence="2" type="ORF">MCYG_00137</name>
</gene>
<feature type="compositionally biased region" description="Polar residues" evidence="1">
    <location>
        <begin position="1"/>
        <end position="25"/>
    </location>
</feature>
<evidence type="ECO:0000313" key="2">
    <source>
        <dbReference type="EMBL" id="EEQ27249.1"/>
    </source>
</evidence>
<dbReference type="EMBL" id="DS995701">
    <property type="protein sequence ID" value="EEQ27249.1"/>
    <property type="molecule type" value="Genomic_DNA"/>
</dbReference>
<sequence length="121" mass="13278">MEGQTHQGNSQGTYFTQQHQQPFTAQSLLSNQSTSTSSQTNSSQDIRLYPANAQLEAEMRTQMQAQPATDQQLQQGQAQSQGICGKAATAQFLQSVNLVAEAARRAQIGILMRDLEEISFD</sequence>
<reference evidence="3" key="1">
    <citation type="journal article" date="2012" name="MBio">
        <title>Comparative genome analysis of Trichophyton rubrum and related dermatophytes reveals candidate genes involved in infection.</title>
        <authorList>
            <person name="Martinez D.A."/>
            <person name="Oliver B.G."/>
            <person name="Graeser Y."/>
            <person name="Goldberg J.M."/>
            <person name="Li W."/>
            <person name="Martinez-Rossi N.M."/>
            <person name="Monod M."/>
            <person name="Shelest E."/>
            <person name="Barton R.C."/>
            <person name="Birch E."/>
            <person name="Brakhage A.A."/>
            <person name="Chen Z."/>
            <person name="Gurr S.J."/>
            <person name="Heiman D."/>
            <person name="Heitman J."/>
            <person name="Kosti I."/>
            <person name="Rossi A."/>
            <person name="Saif S."/>
            <person name="Samalova M."/>
            <person name="Saunders C.W."/>
            <person name="Shea T."/>
            <person name="Summerbell R.C."/>
            <person name="Xu J."/>
            <person name="Young S."/>
            <person name="Zeng Q."/>
            <person name="Birren B.W."/>
            <person name="Cuomo C.A."/>
            <person name="White T.C."/>
        </authorList>
    </citation>
    <scope>NUCLEOTIDE SEQUENCE [LARGE SCALE GENOMIC DNA]</scope>
    <source>
        <strain evidence="3">ATCC MYA-4605 / CBS 113480</strain>
    </source>
</reference>
<feature type="compositionally biased region" description="Low complexity" evidence="1">
    <location>
        <begin position="62"/>
        <end position="78"/>
    </location>
</feature>
<dbReference type="OMA" id="VQMDAVM"/>
<accession>C5FBR5</accession>
<dbReference type="OrthoDB" id="4174202at2759"/>
<dbReference type="AlphaFoldDB" id="C5FBR5"/>
<dbReference type="GeneID" id="9230163"/>